<comment type="caution">
    <text evidence="4">The sequence shown here is derived from an EMBL/GenBank/DDBJ whole genome shotgun (WGS) entry which is preliminary data.</text>
</comment>
<dbReference type="InterPro" id="IPR050982">
    <property type="entry name" value="Auxin_biosynth/cation_transpt"/>
</dbReference>
<dbReference type="GO" id="GO:0004499">
    <property type="term" value="F:N,N-dimethylaniline monooxygenase activity"/>
    <property type="evidence" value="ECO:0007669"/>
    <property type="project" value="InterPro"/>
</dbReference>
<dbReference type="GO" id="GO:0050660">
    <property type="term" value="F:flavin adenine dinucleotide binding"/>
    <property type="evidence" value="ECO:0007669"/>
    <property type="project" value="InterPro"/>
</dbReference>
<dbReference type="OrthoDB" id="74360at2759"/>
<dbReference type="InterPro" id="IPR020946">
    <property type="entry name" value="Flavin_mOase-like"/>
</dbReference>
<evidence type="ECO:0000256" key="3">
    <source>
        <dbReference type="ARBA" id="ARBA00023002"/>
    </source>
</evidence>
<proteinExistence type="predicted"/>
<dbReference type="EMBL" id="MU251526">
    <property type="protein sequence ID" value="KAG9232861.1"/>
    <property type="molecule type" value="Genomic_DNA"/>
</dbReference>
<sequence>MLDLNIWTLTTISKCSWDDATGKWTIDLARTRDGKMDIRTIFPKHVVQATGHNGEPYFTPDIKGIDSFPSARLMHSSKFKGALPSHSQNKKAIVVGSCISGHDIAKNFFDNVYSATMVQHSSTLVLTVESHATLLEAFFNEAILSTELADTIFLSSPNILLKRYMTVNTAIQNNLDKKLLDGLIKAGFKLDRGIDGSGFWMKHIQRGGGYYIDSGCSQLIVDGKIKVKQGQEISEILPQGIKFTDGEIIQADEIVFATGYLSMRAQCRKIFGDKVADHVKDVWGMDEEDEIRGLCRNSGHPGFWFMAGNLFLVDGTPKCSLCRSRRVRRAYTEP</sequence>
<organism evidence="4 5">
    <name type="scientific">Amylocarpus encephaloides</name>
    <dbReference type="NCBI Taxonomy" id="45428"/>
    <lineage>
        <taxon>Eukaryota</taxon>
        <taxon>Fungi</taxon>
        <taxon>Dikarya</taxon>
        <taxon>Ascomycota</taxon>
        <taxon>Pezizomycotina</taxon>
        <taxon>Leotiomycetes</taxon>
        <taxon>Helotiales</taxon>
        <taxon>Helotiales incertae sedis</taxon>
        <taxon>Amylocarpus</taxon>
    </lineage>
</organism>
<name>A0A9P8C5B2_9HELO</name>
<evidence type="ECO:0000256" key="2">
    <source>
        <dbReference type="ARBA" id="ARBA00022827"/>
    </source>
</evidence>
<dbReference type="AlphaFoldDB" id="A0A9P8C5B2"/>
<keyword evidence="5" id="KW-1185">Reference proteome</keyword>
<dbReference type="Gene3D" id="3.50.50.60">
    <property type="entry name" value="FAD/NAD(P)-binding domain"/>
    <property type="match status" value="1"/>
</dbReference>
<accession>A0A9P8C5B2</accession>
<protein>
    <recommendedName>
        <fullName evidence="6">FAD/NAD(P)-binding domain-containing protein</fullName>
    </recommendedName>
</protein>
<evidence type="ECO:0000313" key="5">
    <source>
        <dbReference type="Proteomes" id="UP000824998"/>
    </source>
</evidence>
<dbReference type="InterPro" id="IPR036188">
    <property type="entry name" value="FAD/NAD-bd_sf"/>
</dbReference>
<dbReference type="GO" id="GO:0050661">
    <property type="term" value="F:NADP binding"/>
    <property type="evidence" value="ECO:0007669"/>
    <property type="project" value="InterPro"/>
</dbReference>
<dbReference type="Pfam" id="PF00743">
    <property type="entry name" value="FMO-like"/>
    <property type="match status" value="1"/>
</dbReference>
<dbReference type="SUPFAM" id="SSF51905">
    <property type="entry name" value="FAD/NAD(P)-binding domain"/>
    <property type="match status" value="1"/>
</dbReference>
<evidence type="ECO:0008006" key="6">
    <source>
        <dbReference type="Google" id="ProtNLM"/>
    </source>
</evidence>
<keyword evidence="1" id="KW-0285">Flavoprotein</keyword>
<dbReference type="PANTHER" id="PTHR43539:SF68">
    <property type="entry name" value="FLAVIN-BINDING MONOOXYGENASE-LIKE PROTEIN (AFU_ORTHOLOGUE AFUA_4G09220)"/>
    <property type="match status" value="1"/>
</dbReference>
<dbReference type="PANTHER" id="PTHR43539">
    <property type="entry name" value="FLAVIN-BINDING MONOOXYGENASE-LIKE PROTEIN (AFU_ORTHOLOGUE AFUA_4G09220)"/>
    <property type="match status" value="1"/>
</dbReference>
<evidence type="ECO:0000313" key="4">
    <source>
        <dbReference type="EMBL" id="KAG9232861.1"/>
    </source>
</evidence>
<evidence type="ECO:0000256" key="1">
    <source>
        <dbReference type="ARBA" id="ARBA00022630"/>
    </source>
</evidence>
<dbReference type="Proteomes" id="UP000824998">
    <property type="component" value="Unassembled WGS sequence"/>
</dbReference>
<keyword evidence="2" id="KW-0274">FAD</keyword>
<reference evidence="4" key="1">
    <citation type="journal article" date="2021" name="IMA Fungus">
        <title>Genomic characterization of three marine fungi, including Emericellopsis atlantica sp. nov. with signatures of a generalist lifestyle and marine biomass degradation.</title>
        <authorList>
            <person name="Hagestad O.C."/>
            <person name="Hou L."/>
            <person name="Andersen J.H."/>
            <person name="Hansen E.H."/>
            <person name="Altermark B."/>
            <person name="Li C."/>
            <person name="Kuhnert E."/>
            <person name="Cox R.J."/>
            <person name="Crous P.W."/>
            <person name="Spatafora J.W."/>
            <person name="Lail K."/>
            <person name="Amirebrahimi M."/>
            <person name="Lipzen A."/>
            <person name="Pangilinan J."/>
            <person name="Andreopoulos W."/>
            <person name="Hayes R.D."/>
            <person name="Ng V."/>
            <person name="Grigoriev I.V."/>
            <person name="Jackson S.A."/>
            <person name="Sutton T.D.S."/>
            <person name="Dobson A.D.W."/>
            <person name="Rama T."/>
        </authorList>
    </citation>
    <scope>NUCLEOTIDE SEQUENCE</scope>
    <source>
        <strain evidence="4">TRa018bII</strain>
    </source>
</reference>
<gene>
    <name evidence="4" type="ORF">BJ875DRAFT_64921</name>
</gene>
<keyword evidence="3" id="KW-0560">Oxidoreductase</keyword>